<evidence type="ECO:0000313" key="2">
    <source>
        <dbReference type="Proteomes" id="UP000325684"/>
    </source>
</evidence>
<proteinExistence type="predicted"/>
<accession>A0A5N3PHQ8</accession>
<keyword evidence="2" id="KW-1185">Reference proteome</keyword>
<dbReference type="Proteomes" id="UP000325684">
    <property type="component" value="Unassembled WGS sequence"/>
</dbReference>
<dbReference type="OrthoDB" id="284135at2"/>
<reference evidence="1 2" key="1">
    <citation type="journal article" date="2019" name="Microorganisms">
        <title>Genome Insights into the Novel Species Microvirga brassicacearum, a Rapeseed Endophyte with Biotechnological Potential.</title>
        <authorList>
            <person name="Jimenez-Gomez A."/>
            <person name="Saati-Santamaria Z."/>
            <person name="Igual J.M."/>
            <person name="Rivas R."/>
            <person name="Mateos P.F."/>
            <person name="Garcia-Fraile P."/>
        </authorList>
    </citation>
    <scope>NUCLEOTIDE SEQUENCE [LARGE SCALE GENOMIC DNA]</scope>
    <source>
        <strain evidence="1 2">CDVBN77</strain>
    </source>
</reference>
<organism evidence="1 2">
    <name type="scientific">Microvirga brassicacearum</name>
    <dbReference type="NCBI Taxonomy" id="2580413"/>
    <lineage>
        <taxon>Bacteria</taxon>
        <taxon>Pseudomonadati</taxon>
        <taxon>Pseudomonadota</taxon>
        <taxon>Alphaproteobacteria</taxon>
        <taxon>Hyphomicrobiales</taxon>
        <taxon>Methylobacteriaceae</taxon>
        <taxon>Microvirga</taxon>
    </lineage>
</organism>
<name>A0A5N3PHQ8_9HYPH</name>
<dbReference type="AlphaFoldDB" id="A0A5N3PHQ8"/>
<dbReference type="RefSeq" id="WP_150942339.1">
    <property type="nucleotide sequence ID" value="NZ_VCMV01000003.1"/>
</dbReference>
<comment type="caution">
    <text evidence="1">The sequence shown here is derived from an EMBL/GenBank/DDBJ whole genome shotgun (WGS) entry which is preliminary data.</text>
</comment>
<dbReference type="InterPro" id="IPR021322">
    <property type="entry name" value="DUF2924"/>
</dbReference>
<dbReference type="Pfam" id="PF11149">
    <property type="entry name" value="DUF2924"/>
    <property type="match status" value="1"/>
</dbReference>
<gene>
    <name evidence="1" type="ORF">FEZ63_03270</name>
</gene>
<dbReference type="EMBL" id="VCMV01000003">
    <property type="protein sequence ID" value="KAB0269281.1"/>
    <property type="molecule type" value="Genomic_DNA"/>
</dbReference>
<sequence>MNDERYRSLSEIARLITRTRWNGWVFFGLKKSGAGRAVSPKLKGQRTRAARIEARASARETAGADHHA</sequence>
<protein>
    <submittedName>
        <fullName evidence="1">DUF2924 domain-containing protein</fullName>
    </submittedName>
</protein>
<evidence type="ECO:0000313" key="1">
    <source>
        <dbReference type="EMBL" id="KAB0269281.1"/>
    </source>
</evidence>